<evidence type="ECO:0000259" key="2">
    <source>
        <dbReference type="PROSITE" id="PS50164"/>
    </source>
</evidence>
<keyword evidence="3" id="KW-0255">Endonuclease</keyword>
<dbReference type="EMBL" id="KT625416">
    <property type="protein sequence ID" value="ALO63175.1"/>
    <property type="molecule type" value="Genomic_DNA"/>
</dbReference>
<evidence type="ECO:0000256" key="1">
    <source>
        <dbReference type="SAM" id="Phobius"/>
    </source>
</evidence>
<keyword evidence="1" id="KW-1133">Transmembrane helix</keyword>
<feature type="domain" description="GIY-YIG" evidence="2">
    <location>
        <begin position="83"/>
        <end position="179"/>
    </location>
</feature>
<dbReference type="GO" id="GO:0004519">
    <property type="term" value="F:endonuclease activity"/>
    <property type="evidence" value="ECO:0007669"/>
    <property type="project" value="UniProtKB-KW"/>
</dbReference>
<dbReference type="Gene3D" id="3.40.1440.10">
    <property type="entry name" value="GIY-YIG endonuclease"/>
    <property type="match status" value="1"/>
</dbReference>
<proteinExistence type="predicted"/>
<dbReference type="AlphaFoldDB" id="A0A0S2LP79"/>
<keyword evidence="3" id="KW-0150">Chloroplast</keyword>
<gene>
    <name evidence="3" type="primary">orf280</name>
</gene>
<reference evidence="3" key="1">
    <citation type="journal article" date="2015" name="BMC Evol. Biol.">
        <title>Chloroplast phylogenomic analysis of chlorophyte green algae identifies a novel lineage sister to the Sphaeropleales (Chlorophyceae).</title>
        <authorList>
            <person name="Lemieux C."/>
            <person name="Vincent A.T."/>
            <person name="Labarre A."/>
            <person name="Otis C."/>
            <person name="Turmel M."/>
        </authorList>
    </citation>
    <scope>NUCLEOTIDE SEQUENCE</scope>
</reference>
<name>A0A0S2LP79_9CHLO</name>
<keyword evidence="3" id="KW-0378">Hydrolase</keyword>
<organism evidence="3">
    <name type="scientific">Chloromonas perforata</name>
    <dbReference type="NCBI Taxonomy" id="51730"/>
    <lineage>
        <taxon>Eukaryota</taxon>
        <taxon>Viridiplantae</taxon>
        <taxon>Chlorophyta</taxon>
        <taxon>core chlorophytes</taxon>
        <taxon>Chlorophyceae</taxon>
        <taxon>CS clade</taxon>
        <taxon>Chlamydomonadales</taxon>
        <taxon>Chlamydomonadaceae</taxon>
        <taxon>Chloromonadinia</taxon>
        <taxon>Chloromonas</taxon>
    </lineage>
</organism>
<dbReference type="InterPro" id="IPR035901">
    <property type="entry name" value="GIY-YIG_endonuc_sf"/>
</dbReference>
<keyword evidence="1" id="KW-0472">Membrane</keyword>
<feature type="transmembrane region" description="Helical" evidence="1">
    <location>
        <begin position="20"/>
        <end position="44"/>
    </location>
</feature>
<dbReference type="PROSITE" id="PS50164">
    <property type="entry name" value="GIY_YIG"/>
    <property type="match status" value="1"/>
</dbReference>
<dbReference type="Pfam" id="PF01541">
    <property type="entry name" value="GIY-YIG"/>
    <property type="match status" value="1"/>
</dbReference>
<evidence type="ECO:0000313" key="3">
    <source>
        <dbReference type="EMBL" id="ALO63175.1"/>
    </source>
</evidence>
<keyword evidence="1" id="KW-0812">Transmembrane</keyword>
<geneLocation type="chloroplast" evidence="3"/>
<keyword evidence="3" id="KW-0934">Plastid</keyword>
<accession>A0A0S2LP79</accession>
<protein>
    <submittedName>
        <fullName evidence="3">Putative GIY YIG homing endonuclease</fullName>
    </submittedName>
</protein>
<dbReference type="InterPro" id="IPR000305">
    <property type="entry name" value="GIY-YIG_endonuc"/>
</dbReference>
<dbReference type="SUPFAM" id="SSF82771">
    <property type="entry name" value="GIY-YIG endonuclease"/>
    <property type="match status" value="1"/>
</dbReference>
<sequence length="280" mass="32816">MFSLFESIYSLLKFTMLRQLRINLLFFTLCLLFPIFINYVLLFLKKTVVTQTNFQFSSKINQLDSKDSPFSGDKSSFNFFASVEPGIYEIYCKVTNKRYIGESGNVLDRLAKHSRLLFSGTSDCPALQRDWIEYGSEQFGGKAHVYHLYCGPEWENEEKRKRKEKEIIASYQQEEVYNSHPGRKIEITENYRVLLICKINGIIYQSIGEAHRITGENENQIRAKLRNNYEGYTIIEKVRHGYERIIANGKEYDSITEAVNAGETENRFIAMRLLKNKKRW</sequence>
<keyword evidence="3" id="KW-0540">Nuclease</keyword>